<reference evidence="8" key="1">
    <citation type="submission" date="2022-10" db="EMBL/GenBank/DDBJ databases">
        <title>Tapping the CABI collections for fungal endophytes: first genome assemblies for Collariella, Neodidymelliopsis, Ascochyta clinopodiicola, Didymella pomorum, Didymosphaeria variabile, Neocosmospora piperis and Neocucurbitaria cava.</title>
        <authorList>
            <person name="Hill R."/>
        </authorList>
    </citation>
    <scope>NUCLEOTIDE SEQUENCE</scope>
    <source>
        <strain evidence="8">IMI 355082</strain>
    </source>
</reference>
<gene>
    <name evidence="8" type="ORF">N0V93_001350</name>
</gene>
<keyword evidence="5" id="KW-1133">Transmembrane helix</keyword>
<organism evidence="8 9">
    <name type="scientific">Gnomoniopsis smithogilvyi</name>
    <dbReference type="NCBI Taxonomy" id="1191159"/>
    <lineage>
        <taxon>Eukaryota</taxon>
        <taxon>Fungi</taxon>
        <taxon>Dikarya</taxon>
        <taxon>Ascomycota</taxon>
        <taxon>Pezizomycotina</taxon>
        <taxon>Sordariomycetes</taxon>
        <taxon>Sordariomycetidae</taxon>
        <taxon>Diaporthales</taxon>
        <taxon>Gnomoniaceae</taxon>
        <taxon>Gnomoniopsis</taxon>
    </lineage>
</organism>
<dbReference type="PRINTS" id="PR00092">
    <property type="entry name" value="TYROSINASE"/>
</dbReference>
<evidence type="ECO:0000313" key="9">
    <source>
        <dbReference type="Proteomes" id="UP001140453"/>
    </source>
</evidence>
<dbReference type="GO" id="GO:0046872">
    <property type="term" value="F:metal ion binding"/>
    <property type="evidence" value="ECO:0007669"/>
    <property type="project" value="UniProtKB-KW"/>
</dbReference>
<comment type="cofactor">
    <cofactor evidence="1">
        <name>Cu(2+)</name>
        <dbReference type="ChEBI" id="CHEBI:29036"/>
    </cofactor>
</comment>
<dbReference type="Pfam" id="PF18132">
    <property type="entry name" value="Tyrosinase_C"/>
    <property type="match status" value="1"/>
</dbReference>
<proteinExistence type="predicted"/>
<accession>A0A9W8Z3C7</accession>
<dbReference type="PANTHER" id="PTHR11474">
    <property type="entry name" value="TYROSINASE FAMILY MEMBER"/>
    <property type="match status" value="1"/>
</dbReference>
<keyword evidence="5" id="KW-0812">Transmembrane</keyword>
<dbReference type="PROSITE" id="PS00497">
    <property type="entry name" value="TYROSINASE_1"/>
    <property type="match status" value="1"/>
</dbReference>
<evidence type="ECO:0000256" key="1">
    <source>
        <dbReference type="ARBA" id="ARBA00001973"/>
    </source>
</evidence>
<evidence type="ECO:0000259" key="7">
    <source>
        <dbReference type="PROSITE" id="PS00498"/>
    </source>
</evidence>
<keyword evidence="5" id="KW-0472">Membrane</keyword>
<dbReference type="PANTHER" id="PTHR11474:SF32">
    <property type="entry name" value="TYROSINASE"/>
    <property type="match status" value="1"/>
</dbReference>
<protein>
    <recommendedName>
        <fullName evidence="6 7">Tyrosinase copper-binding domain-containing protein</fullName>
    </recommendedName>
</protein>
<feature type="domain" description="Tyrosinase copper-binding" evidence="7">
    <location>
        <begin position="333"/>
        <end position="344"/>
    </location>
</feature>
<dbReference type="InterPro" id="IPR050316">
    <property type="entry name" value="Tyrosinase/Hemocyanin"/>
</dbReference>
<name>A0A9W8Z3C7_9PEZI</name>
<feature type="domain" description="Tyrosinase copper-binding" evidence="6">
    <location>
        <begin position="131"/>
        <end position="148"/>
    </location>
</feature>
<keyword evidence="4" id="KW-0503">Monooxygenase</keyword>
<dbReference type="EMBL" id="JAPEVB010000001">
    <property type="protein sequence ID" value="KAJ4397126.1"/>
    <property type="molecule type" value="Genomic_DNA"/>
</dbReference>
<evidence type="ECO:0000313" key="8">
    <source>
        <dbReference type="EMBL" id="KAJ4397126.1"/>
    </source>
</evidence>
<evidence type="ECO:0000259" key="6">
    <source>
        <dbReference type="PROSITE" id="PS00497"/>
    </source>
</evidence>
<dbReference type="Pfam" id="PF00264">
    <property type="entry name" value="Tyrosinase"/>
    <property type="match status" value="1"/>
</dbReference>
<dbReference type="Gene3D" id="1.10.1280.10">
    <property type="entry name" value="Di-copper center containing domain from catechol oxidase"/>
    <property type="match status" value="1"/>
</dbReference>
<dbReference type="PROSITE" id="PS00498">
    <property type="entry name" value="TYROSINASE_2"/>
    <property type="match status" value="1"/>
</dbReference>
<evidence type="ECO:0000256" key="3">
    <source>
        <dbReference type="ARBA" id="ARBA00023002"/>
    </source>
</evidence>
<evidence type="ECO:0000256" key="4">
    <source>
        <dbReference type="ARBA" id="ARBA00023033"/>
    </source>
</evidence>
<dbReference type="InterPro" id="IPR008922">
    <property type="entry name" value="Di-copper_centre_dom_sf"/>
</dbReference>
<keyword evidence="9" id="KW-1185">Reference proteome</keyword>
<feature type="transmembrane region" description="Helical" evidence="5">
    <location>
        <begin position="12"/>
        <end position="33"/>
    </location>
</feature>
<keyword evidence="3" id="KW-0560">Oxidoreductase</keyword>
<sequence>MSGRASQTRLFCSLGVICCYMICLVVGTSYNYGFEATKDLKHKRQTSDFIVTAGMPLNEDGSVPIRREIRDLQQDPDRWALYILALDMMQYTDQSDQSSWFAITGIHGVPFEPWGGVQATAGNQNSGYCAHETILFPTWHRAYMALYEQELCARAQYIATLYPDDLRSHFEAAAADCRAPYFDWAALPSPGESVLPDSVGGSPQINISGPAGSQVIANPLFTYEFKPPNSDVFLNVTPWADWDSTRRAPLGTDADAPSNDSAVNQNLVDHLVQNQQRLYNLFSSYDNYTLFSNEGWAEDTSQYDSLESLHDNVHAMLGGSDGHMTIVPFSAFDPVFVLHHVMIDRLLALWQVLHPNSWISPEVARTNSYTTSVGDVLDASSALTPFYASSNGTFWNSDMLRDPISLGYTYPEMSGISLSNMASVLAGQSAVAASINRLYGTYSMNSIKLNSKYSRLSRSTRRYHQNGNSFAVTSRQASMSQTVDKLVSDENQYREWIANIRVKKQALDGPFSVHLDLAEGNTHIGTMGVFASPPAVANLMKMAPGAEYISSAVPMTKHLIDKVSDETLSSLDPEDVGEYLTKNLQITITKSDGSEVKPEDVSGLSIKAVSFVVQATASEEHLPEWAQPDYELTII</sequence>
<dbReference type="SUPFAM" id="SSF48056">
    <property type="entry name" value="Di-copper centre-containing domain"/>
    <property type="match status" value="1"/>
</dbReference>
<dbReference type="AlphaFoldDB" id="A0A9W8Z3C7"/>
<dbReference type="GO" id="GO:0004497">
    <property type="term" value="F:monooxygenase activity"/>
    <property type="evidence" value="ECO:0007669"/>
    <property type="project" value="UniProtKB-KW"/>
</dbReference>
<comment type="caution">
    <text evidence="8">The sequence shown here is derived from an EMBL/GenBank/DDBJ whole genome shotgun (WGS) entry which is preliminary data.</text>
</comment>
<dbReference type="InterPro" id="IPR041640">
    <property type="entry name" value="Tyrosinase_C"/>
</dbReference>
<dbReference type="Proteomes" id="UP001140453">
    <property type="component" value="Unassembled WGS sequence"/>
</dbReference>
<evidence type="ECO:0000256" key="2">
    <source>
        <dbReference type="ARBA" id="ARBA00022723"/>
    </source>
</evidence>
<evidence type="ECO:0000256" key="5">
    <source>
        <dbReference type="SAM" id="Phobius"/>
    </source>
</evidence>
<dbReference type="OrthoDB" id="6132182at2759"/>
<dbReference type="InterPro" id="IPR002227">
    <property type="entry name" value="Tyrosinase_Cu-bd"/>
</dbReference>
<keyword evidence="2" id="KW-0479">Metal-binding</keyword>